<evidence type="ECO:0000256" key="10">
    <source>
        <dbReference type="SAM" id="MobiDB-lite"/>
    </source>
</evidence>
<protein>
    <recommendedName>
        <fullName evidence="9">Endoglucanase</fullName>
        <ecNumber evidence="9">3.2.1.4</ecNumber>
    </recommendedName>
</protein>
<dbReference type="EMBL" id="JAHLQT010006356">
    <property type="protein sequence ID" value="KAG7175010.1"/>
    <property type="molecule type" value="Genomic_DNA"/>
</dbReference>
<dbReference type="Pfam" id="PF00759">
    <property type="entry name" value="Glyco_hydro_9"/>
    <property type="match status" value="1"/>
</dbReference>
<dbReference type="SUPFAM" id="SSF48208">
    <property type="entry name" value="Six-hairpin glycosidases"/>
    <property type="match status" value="1"/>
</dbReference>
<evidence type="ECO:0000256" key="8">
    <source>
        <dbReference type="PROSITE-ProRule" id="PRU10060"/>
    </source>
</evidence>
<dbReference type="AlphaFoldDB" id="A0A8J5N7A6"/>
<dbReference type="InterPro" id="IPR012341">
    <property type="entry name" value="6hp_glycosidase-like_sf"/>
</dbReference>
<dbReference type="PROSITE" id="PS00698">
    <property type="entry name" value="GH9_3"/>
    <property type="match status" value="1"/>
</dbReference>
<evidence type="ECO:0000256" key="2">
    <source>
        <dbReference type="ARBA" id="ARBA00007072"/>
    </source>
</evidence>
<feature type="active site" evidence="8">
    <location>
        <position position="93"/>
    </location>
</feature>
<feature type="active site" evidence="8">
    <location>
        <position position="102"/>
    </location>
</feature>
<dbReference type="InterPro" id="IPR008928">
    <property type="entry name" value="6-hairpin_glycosidase_sf"/>
</dbReference>
<keyword evidence="5 8" id="KW-0119">Carbohydrate metabolism</keyword>
<evidence type="ECO:0000259" key="11">
    <source>
        <dbReference type="Pfam" id="PF00759"/>
    </source>
</evidence>
<keyword evidence="7 8" id="KW-0624">Polysaccharide degradation</keyword>
<feature type="domain" description="Glycoside hydrolase family 9" evidence="11">
    <location>
        <begin position="14"/>
        <end position="115"/>
    </location>
</feature>
<comment type="caution">
    <text evidence="12">The sequence shown here is derived from an EMBL/GenBank/DDBJ whole genome shotgun (WGS) entry which is preliminary data.</text>
</comment>
<accession>A0A8J5N7A6</accession>
<keyword evidence="4 9" id="KW-0136">Cellulose degradation</keyword>
<dbReference type="GO" id="GO:0030245">
    <property type="term" value="P:cellulose catabolic process"/>
    <property type="evidence" value="ECO:0007669"/>
    <property type="project" value="UniProtKB-KW"/>
</dbReference>
<comment type="similarity">
    <text evidence="2 8 9">Belongs to the glycosyl hydrolase 9 (cellulase E) family.</text>
</comment>
<organism evidence="12 13">
    <name type="scientific">Homarus americanus</name>
    <name type="common">American lobster</name>
    <dbReference type="NCBI Taxonomy" id="6706"/>
    <lineage>
        <taxon>Eukaryota</taxon>
        <taxon>Metazoa</taxon>
        <taxon>Ecdysozoa</taxon>
        <taxon>Arthropoda</taxon>
        <taxon>Crustacea</taxon>
        <taxon>Multicrustacea</taxon>
        <taxon>Malacostraca</taxon>
        <taxon>Eumalacostraca</taxon>
        <taxon>Eucarida</taxon>
        <taxon>Decapoda</taxon>
        <taxon>Pleocyemata</taxon>
        <taxon>Astacidea</taxon>
        <taxon>Nephropoidea</taxon>
        <taxon>Nephropidae</taxon>
        <taxon>Homarus</taxon>
    </lineage>
</organism>
<evidence type="ECO:0000256" key="6">
    <source>
        <dbReference type="ARBA" id="ARBA00023295"/>
    </source>
</evidence>
<evidence type="ECO:0000256" key="1">
    <source>
        <dbReference type="ARBA" id="ARBA00000966"/>
    </source>
</evidence>
<dbReference type="PANTHER" id="PTHR22298">
    <property type="entry name" value="ENDO-1,4-BETA-GLUCANASE"/>
    <property type="match status" value="1"/>
</dbReference>
<evidence type="ECO:0000256" key="5">
    <source>
        <dbReference type="ARBA" id="ARBA00023277"/>
    </source>
</evidence>
<dbReference type="InterPro" id="IPR001701">
    <property type="entry name" value="Glyco_hydro_9"/>
</dbReference>
<evidence type="ECO:0000313" key="13">
    <source>
        <dbReference type="Proteomes" id="UP000747542"/>
    </source>
</evidence>
<sequence length="122" mass="12858">MTRAAKYGDPADVETNLQGSEGQINYILGDAGHSFVVGFGVDPPQPPHHRSSSCPVPPASCTDGWAQQQPGPNPHTLYGALVGGPSEDDSYVDDRSDYVHNEGACNYNAAYTGALVAIIENI</sequence>
<dbReference type="GO" id="GO:0008810">
    <property type="term" value="F:cellulase activity"/>
    <property type="evidence" value="ECO:0007669"/>
    <property type="project" value="UniProtKB-EC"/>
</dbReference>
<name>A0A8J5N7A6_HOMAM</name>
<evidence type="ECO:0000313" key="12">
    <source>
        <dbReference type="EMBL" id="KAG7175010.1"/>
    </source>
</evidence>
<evidence type="ECO:0000256" key="4">
    <source>
        <dbReference type="ARBA" id="ARBA00023001"/>
    </source>
</evidence>
<comment type="catalytic activity">
    <reaction evidence="1 9">
        <text>Endohydrolysis of (1-&gt;4)-beta-D-glucosidic linkages in cellulose, lichenin and cereal beta-D-glucans.</text>
        <dbReference type="EC" id="3.2.1.4"/>
    </reaction>
</comment>
<evidence type="ECO:0000256" key="3">
    <source>
        <dbReference type="ARBA" id="ARBA00022801"/>
    </source>
</evidence>
<gene>
    <name evidence="12" type="primary">eglA-L2</name>
    <name evidence="12" type="ORF">Hamer_G015219</name>
</gene>
<dbReference type="EC" id="3.2.1.4" evidence="9"/>
<evidence type="ECO:0000256" key="9">
    <source>
        <dbReference type="RuleBase" id="RU361166"/>
    </source>
</evidence>
<keyword evidence="6 8" id="KW-0326">Glycosidase</keyword>
<dbReference type="InterPro" id="IPR033126">
    <property type="entry name" value="Glyco_hydro_9_Asp/Glu_AS"/>
</dbReference>
<evidence type="ECO:0000256" key="7">
    <source>
        <dbReference type="ARBA" id="ARBA00023326"/>
    </source>
</evidence>
<dbReference type="Proteomes" id="UP000747542">
    <property type="component" value="Unassembled WGS sequence"/>
</dbReference>
<keyword evidence="3 8" id="KW-0378">Hydrolase</keyword>
<proteinExistence type="inferred from homology"/>
<dbReference type="Gene3D" id="1.50.10.10">
    <property type="match status" value="1"/>
</dbReference>
<feature type="region of interest" description="Disordered" evidence="10">
    <location>
        <begin position="42"/>
        <end position="91"/>
    </location>
</feature>
<keyword evidence="13" id="KW-1185">Reference proteome</keyword>
<reference evidence="12" key="1">
    <citation type="journal article" date="2021" name="Sci. Adv.">
        <title>The American lobster genome reveals insights on longevity, neural, and immune adaptations.</title>
        <authorList>
            <person name="Polinski J.M."/>
            <person name="Zimin A.V."/>
            <person name="Clark K.F."/>
            <person name="Kohn A.B."/>
            <person name="Sadowski N."/>
            <person name="Timp W."/>
            <person name="Ptitsyn A."/>
            <person name="Khanna P."/>
            <person name="Romanova D.Y."/>
            <person name="Williams P."/>
            <person name="Greenwood S.J."/>
            <person name="Moroz L.L."/>
            <person name="Walt D.R."/>
            <person name="Bodnar A.G."/>
        </authorList>
    </citation>
    <scope>NUCLEOTIDE SEQUENCE</scope>
    <source>
        <strain evidence="12">GMGI-L3</strain>
    </source>
</reference>